<evidence type="ECO:0000256" key="1">
    <source>
        <dbReference type="SAM" id="MobiDB-lite"/>
    </source>
</evidence>
<dbReference type="EMBL" id="OX597833">
    <property type="protein sequence ID" value="CAI9737650.1"/>
    <property type="molecule type" value="Genomic_DNA"/>
</dbReference>
<organism evidence="2 3">
    <name type="scientific">Octopus vulgaris</name>
    <name type="common">Common octopus</name>
    <dbReference type="NCBI Taxonomy" id="6645"/>
    <lineage>
        <taxon>Eukaryota</taxon>
        <taxon>Metazoa</taxon>
        <taxon>Spiralia</taxon>
        <taxon>Lophotrochozoa</taxon>
        <taxon>Mollusca</taxon>
        <taxon>Cephalopoda</taxon>
        <taxon>Coleoidea</taxon>
        <taxon>Octopodiformes</taxon>
        <taxon>Octopoda</taxon>
        <taxon>Incirrata</taxon>
        <taxon>Octopodidae</taxon>
        <taxon>Octopus</taxon>
    </lineage>
</organism>
<feature type="region of interest" description="Disordered" evidence="1">
    <location>
        <begin position="1"/>
        <end position="28"/>
    </location>
</feature>
<reference evidence="2" key="1">
    <citation type="submission" date="2023-08" db="EMBL/GenBank/DDBJ databases">
        <authorList>
            <person name="Alioto T."/>
            <person name="Alioto T."/>
            <person name="Gomez Garrido J."/>
        </authorList>
    </citation>
    <scope>NUCLEOTIDE SEQUENCE</scope>
</reference>
<dbReference type="Proteomes" id="UP001162480">
    <property type="component" value="Chromosome 20"/>
</dbReference>
<keyword evidence="3" id="KW-1185">Reference proteome</keyword>
<sequence>MDSRRGSFDVSGDGADVGDSGSMVDDCDRSGVENNGIKDAENEKCCWQQRVEFDFVPSCRQGFPSKRRYYY</sequence>
<accession>A0AA36BNH4</accession>
<evidence type="ECO:0000313" key="3">
    <source>
        <dbReference type="Proteomes" id="UP001162480"/>
    </source>
</evidence>
<gene>
    <name evidence="2" type="ORF">OCTVUL_1B006887</name>
</gene>
<feature type="compositionally biased region" description="Low complexity" evidence="1">
    <location>
        <begin position="8"/>
        <end position="24"/>
    </location>
</feature>
<evidence type="ECO:0000313" key="2">
    <source>
        <dbReference type="EMBL" id="CAI9737650.1"/>
    </source>
</evidence>
<name>A0AA36BNH4_OCTVU</name>
<dbReference type="AlphaFoldDB" id="A0AA36BNH4"/>
<proteinExistence type="predicted"/>
<protein>
    <submittedName>
        <fullName evidence="2">Uncharacterized protein</fullName>
    </submittedName>
</protein>